<gene>
    <name evidence="14" type="ORF">HPB52_000303</name>
</gene>
<evidence type="ECO:0000256" key="12">
    <source>
        <dbReference type="PROSITE-ProRule" id="PRU00309"/>
    </source>
</evidence>
<evidence type="ECO:0000256" key="1">
    <source>
        <dbReference type="ARBA" id="ARBA00004642"/>
    </source>
</evidence>
<dbReference type="AlphaFoldDB" id="A0A9D4SP34"/>
<proteinExistence type="inferred from homology"/>
<evidence type="ECO:0000256" key="10">
    <source>
        <dbReference type="ARBA" id="ARBA00023242"/>
    </source>
</evidence>
<dbReference type="Proteomes" id="UP000821837">
    <property type="component" value="Chromosome 8"/>
</dbReference>
<evidence type="ECO:0000259" key="13">
    <source>
        <dbReference type="PROSITE" id="PS50950"/>
    </source>
</evidence>
<evidence type="ECO:0000256" key="2">
    <source>
        <dbReference type="ARBA" id="ARBA00006177"/>
    </source>
</evidence>
<keyword evidence="9" id="KW-0804">Transcription</keyword>
<keyword evidence="6" id="KW-0805">Transcription regulation</keyword>
<keyword evidence="15" id="KW-1185">Reference proteome</keyword>
<feature type="domain" description="THAP-type" evidence="13">
    <location>
        <begin position="1"/>
        <end position="83"/>
    </location>
</feature>
<dbReference type="InterPro" id="IPR026516">
    <property type="entry name" value="THAP1/10"/>
</dbReference>
<comment type="caution">
    <text evidence="14">The sequence shown here is derived from an EMBL/GenBank/DDBJ whole genome shotgun (WGS) entry which is preliminary data.</text>
</comment>
<evidence type="ECO:0000256" key="4">
    <source>
        <dbReference type="ARBA" id="ARBA00022771"/>
    </source>
</evidence>
<organism evidence="14 15">
    <name type="scientific">Rhipicephalus sanguineus</name>
    <name type="common">Brown dog tick</name>
    <name type="synonym">Ixodes sanguineus</name>
    <dbReference type="NCBI Taxonomy" id="34632"/>
    <lineage>
        <taxon>Eukaryota</taxon>
        <taxon>Metazoa</taxon>
        <taxon>Ecdysozoa</taxon>
        <taxon>Arthropoda</taxon>
        <taxon>Chelicerata</taxon>
        <taxon>Arachnida</taxon>
        <taxon>Acari</taxon>
        <taxon>Parasitiformes</taxon>
        <taxon>Ixodida</taxon>
        <taxon>Ixodoidea</taxon>
        <taxon>Ixodidae</taxon>
        <taxon>Rhipicephalinae</taxon>
        <taxon>Rhipicephalus</taxon>
        <taxon>Rhipicephalus</taxon>
    </lineage>
</organism>
<dbReference type="PANTHER" id="PTHR46600">
    <property type="entry name" value="THAP DOMAIN-CONTAINING"/>
    <property type="match status" value="1"/>
</dbReference>
<sequence>MSHVTCAVRGCRSRKLRAKRVSYHVLPADPNRISLWEEAVGRSLPSFAHICSAHFRAEDYRPPPLHGILKRRLLKNTAVPSVFKRTNRSKPATRRARVCIQVVSSNMRRCR</sequence>
<evidence type="ECO:0000256" key="8">
    <source>
        <dbReference type="ARBA" id="ARBA00023125"/>
    </source>
</evidence>
<evidence type="ECO:0000256" key="7">
    <source>
        <dbReference type="ARBA" id="ARBA00023054"/>
    </source>
</evidence>
<dbReference type="VEuPathDB" id="VectorBase:RSAN_054342"/>
<keyword evidence="11" id="KW-0131">Cell cycle</keyword>
<dbReference type="EMBL" id="JABSTV010001254">
    <property type="protein sequence ID" value="KAH7938768.1"/>
    <property type="molecule type" value="Genomic_DNA"/>
</dbReference>
<evidence type="ECO:0000256" key="5">
    <source>
        <dbReference type="ARBA" id="ARBA00022833"/>
    </source>
</evidence>
<comment type="subcellular location">
    <subcellularLocation>
        <location evidence="1">Nucleus</location>
        <location evidence="1">Nucleoplasm</location>
    </subcellularLocation>
</comment>
<evidence type="ECO:0000256" key="9">
    <source>
        <dbReference type="ARBA" id="ARBA00023163"/>
    </source>
</evidence>
<reference evidence="14" key="2">
    <citation type="submission" date="2021-09" db="EMBL/GenBank/DDBJ databases">
        <authorList>
            <person name="Jia N."/>
            <person name="Wang J."/>
            <person name="Shi W."/>
            <person name="Du L."/>
            <person name="Sun Y."/>
            <person name="Zhan W."/>
            <person name="Jiang J."/>
            <person name="Wang Q."/>
            <person name="Zhang B."/>
            <person name="Ji P."/>
            <person name="Sakyi L.B."/>
            <person name="Cui X."/>
            <person name="Yuan T."/>
            <person name="Jiang B."/>
            <person name="Yang W."/>
            <person name="Lam T.T.-Y."/>
            <person name="Chang Q."/>
            <person name="Ding S."/>
            <person name="Wang X."/>
            <person name="Zhu J."/>
            <person name="Ruan X."/>
            <person name="Zhao L."/>
            <person name="Wei J."/>
            <person name="Que T."/>
            <person name="Du C."/>
            <person name="Cheng J."/>
            <person name="Dai P."/>
            <person name="Han X."/>
            <person name="Huang E."/>
            <person name="Gao Y."/>
            <person name="Liu J."/>
            <person name="Shao H."/>
            <person name="Ye R."/>
            <person name="Li L."/>
            <person name="Wei W."/>
            <person name="Wang X."/>
            <person name="Wang C."/>
            <person name="Huo Q."/>
            <person name="Li W."/>
            <person name="Guo W."/>
            <person name="Chen H."/>
            <person name="Chen S."/>
            <person name="Zhou L."/>
            <person name="Zhou L."/>
            <person name="Ni X."/>
            <person name="Tian J."/>
            <person name="Zhou Y."/>
            <person name="Sheng Y."/>
            <person name="Liu T."/>
            <person name="Pan Y."/>
            <person name="Xia L."/>
            <person name="Li J."/>
            <person name="Zhao F."/>
            <person name="Cao W."/>
        </authorList>
    </citation>
    <scope>NUCLEOTIDE SEQUENCE</scope>
    <source>
        <strain evidence="14">Rsan-2018</strain>
        <tissue evidence="14">Larvae</tissue>
    </source>
</reference>
<keyword evidence="3" id="KW-0479">Metal-binding</keyword>
<dbReference type="GO" id="GO:0005654">
    <property type="term" value="C:nucleoplasm"/>
    <property type="evidence" value="ECO:0007669"/>
    <property type="project" value="UniProtKB-SubCell"/>
</dbReference>
<dbReference type="PROSITE" id="PS50950">
    <property type="entry name" value="ZF_THAP"/>
    <property type="match status" value="1"/>
</dbReference>
<dbReference type="Gene3D" id="6.20.210.20">
    <property type="entry name" value="THAP domain"/>
    <property type="match status" value="1"/>
</dbReference>
<keyword evidence="7" id="KW-0175">Coiled coil</keyword>
<keyword evidence="5" id="KW-0862">Zinc</keyword>
<dbReference type="InterPro" id="IPR038441">
    <property type="entry name" value="THAP_Znf_sf"/>
</dbReference>
<dbReference type="SUPFAM" id="SSF57716">
    <property type="entry name" value="Glucocorticoid receptor-like (DNA-binding domain)"/>
    <property type="match status" value="1"/>
</dbReference>
<comment type="similarity">
    <text evidence="2">Belongs to the THAP1 family.</text>
</comment>
<accession>A0A9D4SP34</accession>
<dbReference type="GO" id="GO:0043565">
    <property type="term" value="F:sequence-specific DNA binding"/>
    <property type="evidence" value="ECO:0007669"/>
    <property type="project" value="InterPro"/>
</dbReference>
<dbReference type="PANTHER" id="PTHR46600:SF1">
    <property type="entry name" value="THAP DOMAIN-CONTAINING PROTEIN 1"/>
    <property type="match status" value="1"/>
</dbReference>
<evidence type="ECO:0000256" key="3">
    <source>
        <dbReference type="ARBA" id="ARBA00022723"/>
    </source>
</evidence>
<keyword evidence="4 12" id="KW-0863">Zinc-finger</keyword>
<dbReference type="Pfam" id="PF05485">
    <property type="entry name" value="THAP"/>
    <property type="match status" value="1"/>
</dbReference>
<keyword evidence="10" id="KW-0539">Nucleus</keyword>
<protein>
    <recommendedName>
        <fullName evidence="13">THAP-type domain-containing protein</fullName>
    </recommendedName>
</protein>
<dbReference type="InterPro" id="IPR006612">
    <property type="entry name" value="THAP_Znf"/>
</dbReference>
<evidence type="ECO:0000256" key="6">
    <source>
        <dbReference type="ARBA" id="ARBA00023015"/>
    </source>
</evidence>
<keyword evidence="8 12" id="KW-0238">DNA-binding</keyword>
<name>A0A9D4SP34_RHISA</name>
<dbReference type="GO" id="GO:0008270">
    <property type="term" value="F:zinc ion binding"/>
    <property type="evidence" value="ECO:0007669"/>
    <property type="project" value="UniProtKB-KW"/>
</dbReference>
<reference evidence="14" key="1">
    <citation type="journal article" date="2020" name="Cell">
        <title>Large-Scale Comparative Analyses of Tick Genomes Elucidate Their Genetic Diversity and Vector Capacities.</title>
        <authorList>
            <consortium name="Tick Genome and Microbiome Consortium (TIGMIC)"/>
            <person name="Jia N."/>
            <person name="Wang J."/>
            <person name="Shi W."/>
            <person name="Du L."/>
            <person name="Sun Y."/>
            <person name="Zhan W."/>
            <person name="Jiang J.F."/>
            <person name="Wang Q."/>
            <person name="Zhang B."/>
            <person name="Ji P."/>
            <person name="Bell-Sakyi L."/>
            <person name="Cui X.M."/>
            <person name="Yuan T.T."/>
            <person name="Jiang B.G."/>
            <person name="Yang W.F."/>
            <person name="Lam T.T."/>
            <person name="Chang Q.C."/>
            <person name="Ding S.J."/>
            <person name="Wang X.J."/>
            <person name="Zhu J.G."/>
            <person name="Ruan X.D."/>
            <person name="Zhao L."/>
            <person name="Wei J.T."/>
            <person name="Ye R.Z."/>
            <person name="Que T.C."/>
            <person name="Du C.H."/>
            <person name="Zhou Y.H."/>
            <person name="Cheng J.X."/>
            <person name="Dai P.F."/>
            <person name="Guo W.B."/>
            <person name="Han X.H."/>
            <person name="Huang E.J."/>
            <person name="Li L.F."/>
            <person name="Wei W."/>
            <person name="Gao Y.C."/>
            <person name="Liu J.Z."/>
            <person name="Shao H.Z."/>
            <person name="Wang X."/>
            <person name="Wang C.C."/>
            <person name="Yang T.C."/>
            <person name="Huo Q.B."/>
            <person name="Li W."/>
            <person name="Chen H.Y."/>
            <person name="Chen S.E."/>
            <person name="Zhou L.G."/>
            <person name="Ni X.B."/>
            <person name="Tian J.H."/>
            <person name="Sheng Y."/>
            <person name="Liu T."/>
            <person name="Pan Y.S."/>
            <person name="Xia L.Y."/>
            <person name="Li J."/>
            <person name="Zhao F."/>
            <person name="Cao W.C."/>
        </authorList>
    </citation>
    <scope>NUCLEOTIDE SEQUENCE</scope>
    <source>
        <strain evidence="14">Rsan-2018</strain>
    </source>
</reference>
<evidence type="ECO:0000313" key="14">
    <source>
        <dbReference type="EMBL" id="KAH7938768.1"/>
    </source>
</evidence>
<evidence type="ECO:0000313" key="15">
    <source>
        <dbReference type="Proteomes" id="UP000821837"/>
    </source>
</evidence>
<evidence type="ECO:0000256" key="11">
    <source>
        <dbReference type="ARBA" id="ARBA00023306"/>
    </source>
</evidence>
<dbReference type="SMART" id="SM00980">
    <property type="entry name" value="THAP"/>
    <property type="match status" value="1"/>
</dbReference>